<accession>A0ABT2YTD8</accession>
<organism evidence="9 10">
    <name type="scientific">Marinomonas sargassi</name>
    <dbReference type="NCBI Taxonomy" id="2984494"/>
    <lineage>
        <taxon>Bacteria</taxon>
        <taxon>Pseudomonadati</taxon>
        <taxon>Pseudomonadota</taxon>
        <taxon>Gammaproteobacteria</taxon>
        <taxon>Oceanospirillales</taxon>
        <taxon>Oceanospirillaceae</taxon>
        <taxon>Marinomonas</taxon>
    </lineage>
</organism>
<dbReference type="InterPro" id="IPR010290">
    <property type="entry name" value="TM_effector"/>
</dbReference>
<sequence>MFYFKKLRSLFDFSALQQTQYRHYFVASCFATLAVWMGRFMFGWLVWEETESFLWVGIISSALLIPTLIITPFFGVISDRIDLRKGMLIWVSSQSFIAFFAFVTFVFFSPSLFSLILLGLAFGCVASAGSPLRLSLIPRLVDQDNLPNAVGLGAMIFNSSRVMAPAIAAALLTVIAAEYIFLISALFFAVAALFNTRLSDLPPAKREKKQSKFEDLVKGFRFAYQSEFILLMLLMTLVNSQVGRALMELLPALSGTFTQGQPHDLAVLTACSGAGSILGALFISRQKGDKQRLMKLMMMAMLGTALAMLPILLVPPVFILGSLICLISLLMTVIGTGSQILIQLSTHNEIRGRVMSIWIMIALGGPAIGAFLMGAVAEYISFHLMLIIMLILATVGGVWLGFKLEMHAEVELK</sequence>
<proteinExistence type="predicted"/>
<evidence type="ECO:0000313" key="9">
    <source>
        <dbReference type="EMBL" id="MCV2403164.1"/>
    </source>
</evidence>
<feature type="transmembrane region" description="Helical" evidence="7">
    <location>
        <begin position="296"/>
        <end position="313"/>
    </location>
</feature>
<dbReference type="SUPFAM" id="SSF103473">
    <property type="entry name" value="MFS general substrate transporter"/>
    <property type="match status" value="1"/>
</dbReference>
<dbReference type="Gene3D" id="1.20.1250.20">
    <property type="entry name" value="MFS general substrate transporter like domains"/>
    <property type="match status" value="1"/>
</dbReference>
<dbReference type="PANTHER" id="PTHR23513">
    <property type="entry name" value="INTEGRAL MEMBRANE EFFLUX PROTEIN-RELATED"/>
    <property type="match status" value="1"/>
</dbReference>
<feature type="transmembrane region" description="Helical" evidence="7">
    <location>
        <begin position="354"/>
        <end position="376"/>
    </location>
</feature>
<comment type="caution">
    <text evidence="9">The sequence shown here is derived from an EMBL/GenBank/DDBJ whole genome shotgun (WGS) entry which is preliminary data.</text>
</comment>
<keyword evidence="4 7" id="KW-0812">Transmembrane</keyword>
<dbReference type="InterPro" id="IPR020846">
    <property type="entry name" value="MFS_dom"/>
</dbReference>
<evidence type="ECO:0000256" key="2">
    <source>
        <dbReference type="ARBA" id="ARBA00022448"/>
    </source>
</evidence>
<gene>
    <name evidence="9" type="ORF">OFY17_09770</name>
</gene>
<feature type="transmembrane region" description="Helical" evidence="7">
    <location>
        <begin position="53"/>
        <end position="76"/>
    </location>
</feature>
<dbReference type="Pfam" id="PF05977">
    <property type="entry name" value="MFS_3"/>
    <property type="match status" value="1"/>
</dbReference>
<evidence type="ECO:0000256" key="1">
    <source>
        <dbReference type="ARBA" id="ARBA00004651"/>
    </source>
</evidence>
<dbReference type="Proteomes" id="UP001209713">
    <property type="component" value="Unassembled WGS sequence"/>
</dbReference>
<dbReference type="PANTHER" id="PTHR23513:SF11">
    <property type="entry name" value="STAPHYLOFERRIN A TRANSPORTER"/>
    <property type="match status" value="1"/>
</dbReference>
<evidence type="ECO:0000256" key="7">
    <source>
        <dbReference type="SAM" id="Phobius"/>
    </source>
</evidence>
<keyword evidence="10" id="KW-1185">Reference proteome</keyword>
<dbReference type="EMBL" id="JAOVZB010000004">
    <property type="protein sequence ID" value="MCV2403164.1"/>
    <property type="molecule type" value="Genomic_DNA"/>
</dbReference>
<evidence type="ECO:0000259" key="8">
    <source>
        <dbReference type="PROSITE" id="PS50850"/>
    </source>
</evidence>
<keyword evidence="5 7" id="KW-1133">Transmembrane helix</keyword>
<feature type="domain" description="Major facilitator superfamily (MFS) profile" evidence="8">
    <location>
        <begin position="1"/>
        <end position="411"/>
    </location>
</feature>
<evidence type="ECO:0000256" key="4">
    <source>
        <dbReference type="ARBA" id="ARBA00022692"/>
    </source>
</evidence>
<dbReference type="RefSeq" id="WP_263530545.1">
    <property type="nucleotide sequence ID" value="NZ_JAOVZB010000004.1"/>
</dbReference>
<name>A0ABT2YTD8_9GAMM</name>
<evidence type="ECO:0000256" key="6">
    <source>
        <dbReference type="ARBA" id="ARBA00023136"/>
    </source>
</evidence>
<dbReference type="CDD" id="cd06173">
    <property type="entry name" value="MFS_MefA_like"/>
    <property type="match status" value="1"/>
</dbReference>
<keyword evidence="6 7" id="KW-0472">Membrane</keyword>
<evidence type="ECO:0000256" key="3">
    <source>
        <dbReference type="ARBA" id="ARBA00022475"/>
    </source>
</evidence>
<dbReference type="PROSITE" id="PS50850">
    <property type="entry name" value="MFS"/>
    <property type="match status" value="1"/>
</dbReference>
<dbReference type="InterPro" id="IPR036259">
    <property type="entry name" value="MFS_trans_sf"/>
</dbReference>
<feature type="transmembrane region" description="Helical" evidence="7">
    <location>
        <begin position="319"/>
        <end position="342"/>
    </location>
</feature>
<evidence type="ECO:0000256" key="5">
    <source>
        <dbReference type="ARBA" id="ARBA00022989"/>
    </source>
</evidence>
<comment type="subcellular location">
    <subcellularLocation>
        <location evidence="1">Cell membrane</location>
        <topology evidence="1">Multi-pass membrane protein</topology>
    </subcellularLocation>
</comment>
<evidence type="ECO:0000313" key="10">
    <source>
        <dbReference type="Proteomes" id="UP001209713"/>
    </source>
</evidence>
<keyword evidence="3" id="KW-1003">Cell membrane</keyword>
<protein>
    <submittedName>
        <fullName evidence="9">MFS transporter</fullName>
    </submittedName>
</protein>
<keyword evidence="2" id="KW-0813">Transport</keyword>
<feature type="transmembrane region" description="Helical" evidence="7">
    <location>
        <begin position="265"/>
        <end position="284"/>
    </location>
</feature>
<feature type="transmembrane region" description="Helical" evidence="7">
    <location>
        <begin position="382"/>
        <end position="402"/>
    </location>
</feature>
<feature type="transmembrane region" description="Helical" evidence="7">
    <location>
        <begin position="88"/>
        <end position="109"/>
    </location>
</feature>
<feature type="transmembrane region" description="Helical" evidence="7">
    <location>
        <begin position="21"/>
        <end position="47"/>
    </location>
</feature>
<reference evidence="9 10" key="1">
    <citation type="submission" date="2022-10" db="EMBL/GenBank/DDBJ databases">
        <title>Marinomonas transparenta sp. nov. and Marinomonas sargassi sp. nov., isolated from marine alga (Sargassum natans (L.) Gaillon).</title>
        <authorList>
            <person name="Wang Y."/>
        </authorList>
    </citation>
    <scope>NUCLEOTIDE SEQUENCE [LARGE SCALE GENOMIC DNA]</scope>
    <source>
        <strain evidence="9 10">C2222</strain>
    </source>
</reference>